<dbReference type="EMBL" id="JNSL01000063">
    <property type="protein sequence ID" value="KGA17351.1"/>
    <property type="molecule type" value="Genomic_DNA"/>
</dbReference>
<keyword evidence="1" id="KW-0472">Membrane</keyword>
<gene>
    <name evidence="4" type="ORF">GM51_10605</name>
    <name evidence="2" type="ORF">UFOPK2657_00073</name>
    <name evidence="3" type="ORF">UFOPK2872_00765</name>
</gene>
<reference evidence="4" key="1">
    <citation type="submission" date="2014-06" db="EMBL/GenBank/DDBJ databases">
        <title>Key roles for freshwater Actinobacteria revealed by deep metagenomic sequencing.</title>
        <authorList>
            <person name="Ghai R."/>
            <person name="Mizuno C.M."/>
            <person name="Picazo A."/>
            <person name="Camacho A."/>
            <person name="Rodriguez-Valera F."/>
        </authorList>
    </citation>
    <scope>NUCLEOTIDE SEQUENCE</scope>
</reference>
<evidence type="ECO:0000313" key="3">
    <source>
        <dbReference type="EMBL" id="CAB4764928.1"/>
    </source>
</evidence>
<feature type="transmembrane region" description="Helical" evidence="1">
    <location>
        <begin position="62"/>
        <end position="81"/>
    </location>
</feature>
<feature type="transmembrane region" description="Helical" evidence="1">
    <location>
        <begin position="93"/>
        <end position="109"/>
    </location>
</feature>
<evidence type="ECO:0000313" key="2">
    <source>
        <dbReference type="EMBL" id="CAB4702342.1"/>
    </source>
</evidence>
<name>A0A094QRQ4_9ZZZZ</name>
<keyword evidence="1" id="KW-1133">Transmembrane helix</keyword>
<dbReference type="EMBL" id="CAEZZM010000084">
    <property type="protein sequence ID" value="CAB4764928.1"/>
    <property type="molecule type" value="Genomic_DNA"/>
</dbReference>
<dbReference type="EMBL" id="CAEZYG010000005">
    <property type="protein sequence ID" value="CAB4702342.1"/>
    <property type="molecule type" value="Genomic_DNA"/>
</dbReference>
<dbReference type="AlphaFoldDB" id="A0A094QRQ4"/>
<evidence type="ECO:0000256" key="1">
    <source>
        <dbReference type="SAM" id="Phobius"/>
    </source>
</evidence>
<keyword evidence="1" id="KW-0812">Transmembrane</keyword>
<sequence>MWSDTAIQWWSDIVTFALRVNEDATTSVMESRPSGDADLHAVVWGASAVLLAYSFTKFRQRVISLAALLAWTIAVEISQPLFTELRSRQLTDLVGNALGVGVVTAVVFLQQTKNRMSTE</sequence>
<evidence type="ECO:0000313" key="4">
    <source>
        <dbReference type="EMBL" id="KGA17351.1"/>
    </source>
</evidence>
<accession>A0A094QRQ4</accession>
<protein>
    <submittedName>
        <fullName evidence="2">Unannotated protein</fullName>
    </submittedName>
</protein>
<proteinExistence type="predicted"/>
<organism evidence="4">
    <name type="scientific">freshwater metagenome</name>
    <dbReference type="NCBI Taxonomy" id="449393"/>
    <lineage>
        <taxon>unclassified sequences</taxon>
        <taxon>metagenomes</taxon>
        <taxon>ecological metagenomes</taxon>
    </lineage>
</organism>
<reference evidence="2" key="2">
    <citation type="submission" date="2020-05" db="EMBL/GenBank/DDBJ databases">
        <authorList>
            <person name="Chiriac C."/>
            <person name="Salcher M."/>
            <person name="Ghai R."/>
            <person name="Kavagutti S V."/>
        </authorList>
    </citation>
    <scope>NUCLEOTIDE SEQUENCE</scope>
</reference>